<name>Q82TB2_NITEU</name>
<keyword evidence="2" id="KW-1185">Reference proteome</keyword>
<dbReference type="HOGENOM" id="CLU_2356852_0_0_4"/>
<dbReference type="Proteomes" id="UP000001416">
    <property type="component" value="Chromosome"/>
</dbReference>
<dbReference type="EMBL" id="AL954747">
    <property type="protein sequence ID" value="CAD85904.1"/>
    <property type="molecule type" value="Genomic_DNA"/>
</dbReference>
<dbReference type="AlphaFoldDB" id="Q82TB2"/>
<protein>
    <submittedName>
        <fullName evidence="1">Uncharacterized protein</fullName>
    </submittedName>
</protein>
<organism evidence="1 2">
    <name type="scientific">Nitrosomonas europaea (strain ATCC 19718 / CIP 103999 / KCTC 2705 / NBRC 14298)</name>
    <dbReference type="NCBI Taxonomy" id="228410"/>
    <lineage>
        <taxon>Bacteria</taxon>
        <taxon>Pseudomonadati</taxon>
        <taxon>Pseudomonadota</taxon>
        <taxon>Betaproteobacteria</taxon>
        <taxon>Nitrosomonadales</taxon>
        <taxon>Nitrosomonadaceae</taxon>
        <taxon>Nitrosomonas</taxon>
    </lineage>
</organism>
<reference evidence="1 2" key="1">
    <citation type="journal article" date="2003" name="J. Bacteriol.">
        <title>Complete genome sequence of the ammonia-oxidizing bacterium and obligate chemolithoautotroph Nitrosomonas europaea.</title>
        <authorList>
            <person name="Chain P."/>
            <person name="Lamerdin J."/>
            <person name="Larimer F."/>
            <person name="Regala W."/>
            <person name="Land M."/>
            <person name="Hauser L."/>
            <person name="Hooper A."/>
            <person name="Klotz M."/>
            <person name="Norton J."/>
            <person name="Sayavedra-Soto L."/>
            <person name="Arciero D."/>
            <person name="Hommes N."/>
            <person name="Whittaker M."/>
            <person name="Arp D."/>
        </authorList>
    </citation>
    <scope>NUCLEOTIDE SEQUENCE [LARGE SCALE GENOMIC DNA]</scope>
    <source>
        <strain evidence="2">ATCC 19718 / CIP 103999 / KCTC 2705 / NBRC 14298</strain>
    </source>
</reference>
<evidence type="ECO:0000313" key="2">
    <source>
        <dbReference type="Proteomes" id="UP000001416"/>
    </source>
</evidence>
<gene>
    <name evidence="1" type="ordered locus">NE1993</name>
</gene>
<proteinExistence type="predicted"/>
<evidence type="ECO:0000313" key="1">
    <source>
        <dbReference type="EMBL" id="CAD85904.1"/>
    </source>
</evidence>
<accession>Q82TB2</accession>
<dbReference type="KEGG" id="neu:NE1993"/>
<sequence>MRQQADNVYLIWYQPGTGRPVQQSTPARTIGYIPSAQAEENYHLTQTGRTPMTVTSTKHPHNSGGQFRTVAIWEKARIYYNPPLPLVIEDRGHNLA</sequence>